<feature type="domain" description="Peptidase M14" evidence="8">
    <location>
        <begin position="64"/>
        <end position="223"/>
    </location>
</feature>
<dbReference type="SUPFAM" id="SSF52317">
    <property type="entry name" value="Class I glutamine amidotransferase-like"/>
    <property type="match status" value="1"/>
</dbReference>
<evidence type="ECO:0000256" key="6">
    <source>
        <dbReference type="ARBA" id="ARBA00023049"/>
    </source>
</evidence>
<dbReference type="PANTHER" id="PTHR11705:SF143">
    <property type="entry name" value="SLL0236 PROTEIN"/>
    <property type="match status" value="1"/>
</dbReference>
<name>A0ABZ1BP78_9FIRM</name>
<dbReference type="Gene3D" id="3.40.50.880">
    <property type="match status" value="1"/>
</dbReference>
<dbReference type="Gene3D" id="3.40.630.10">
    <property type="entry name" value="Zn peptidases"/>
    <property type="match status" value="1"/>
</dbReference>
<dbReference type="CDD" id="cd06240">
    <property type="entry name" value="M14-like"/>
    <property type="match status" value="1"/>
</dbReference>
<dbReference type="InterPro" id="IPR029062">
    <property type="entry name" value="Class_I_gatase-like"/>
</dbReference>
<organism evidence="9 10">
    <name type="scientific">Geochorda subterranea</name>
    <dbReference type="NCBI Taxonomy" id="3109564"/>
    <lineage>
        <taxon>Bacteria</taxon>
        <taxon>Bacillati</taxon>
        <taxon>Bacillota</taxon>
        <taxon>Limnochordia</taxon>
        <taxon>Limnochordales</taxon>
        <taxon>Geochordaceae</taxon>
        <taxon>Geochorda</taxon>
    </lineage>
</organism>
<feature type="transmembrane region" description="Helical" evidence="7">
    <location>
        <begin position="12"/>
        <end position="31"/>
    </location>
</feature>
<reference evidence="10" key="1">
    <citation type="submission" date="2023-12" db="EMBL/GenBank/DDBJ databases">
        <title>Novel isolates from deep terrestrial aquifers shed light on the physiology and ecology of the class Limnochordia.</title>
        <authorList>
            <person name="Karnachuk O.V."/>
            <person name="Lukina A.P."/>
            <person name="Avakyan M.R."/>
            <person name="Kadnikov V."/>
            <person name="Begmatov S."/>
            <person name="Beletsky A.V."/>
            <person name="Mardanov A.V."/>
            <person name="Ravin N.V."/>
        </authorList>
    </citation>
    <scope>NUCLEOTIDE SEQUENCE [LARGE SCALE GENOMIC DNA]</scope>
    <source>
        <strain evidence="10">LN</strain>
    </source>
</reference>
<keyword evidence="10" id="KW-1185">Reference proteome</keyword>
<evidence type="ECO:0000259" key="8">
    <source>
        <dbReference type="Pfam" id="PF00246"/>
    </source>
</evidence>
<keyword evidence="6" id="KW-0482">Metalloprotease</keyword>
<dbReference type="EMBL" id="CP141614">
    <property type="protein sequence ID" value="WRP14489.1"/>
    <property type="molecule type" value="Genomic_DNA"/>
</dbReference>
<dbReference type="RefSeq" id="WP_324668821.1">
    <property type="nucleotide sequence ID" value="NZ_CP141614.1"/>
</dbReference>
<dbReference type="InterPro" id="IPR000834">
    <property type="entry name" value="Peptidase_M14"/>
</dbReference>
<evidence type="ECO:0000256" key="5">
    <source>
        <dbReference type="ARBA" id="ARBA00022833"/>
    </source>
</evidence>
<keyword evidence="7" id="KW-0812">Transmembrane</keyword>
<accession>A0ABZ1BP78</accession>
<keyword evidence="7" id="KW-0472">Membrane</keyword>
<sequence length="870" mass="96078">MERTLRAAQRAVLALIIGVTMFVGLAGHPVVAGESPRIPTPAEVIGFEPGTDRTLVDYAQLIRYYKALDAASDRVLLEPVGTSTEGRTMYLLFISSPQNLMRLDVIKATQQRLGDPRTLGPEEALRLIEPQPAIVLINNAIHSTEIAAPHFALQLAYHLASSDDPETLRILSDVVLLMNPVNNPDGHDLVVRWYRQTLGTRFEGTSPPELYQRYAGHDNNRDWFMFNLQETRVWGPLIFREWLPSIIWDVHQMGSGGARFFVPPFFDPPNPEIDATILTQIMLLGGAITTRLASRGLTGVVTNAIYDQWWHGGFRTAPYYHNLVGILTEAASSRLGTPIETPFDRLGGHGRGLPTAQQRYVNFPDPWPGGTWRLSDIMRYEFETALALLDVAQRYREQWHWHFYQRNQRAVARGSTEAPYAFVIPPDQHDPGTARWLVDLLALQGVEVHVATQPVTLGGREYPVGSYVILAAQPKRANVMALLRPQSYPPRFQYPGGPPEQPYDIAGWTLPLQMGVRVDEIDEPVDASGLVRVEGALPLRGRVIGGPATYGYAFGPAPNAAAIARNRLLARGYRLVQLEDGARMGEEVLPPGTTVVERGEGLDTMVADLAWELGLDVYALQEPPAATARPLRLPRVGLYESWVPNMDAGWTRWLLDTFEFTYDVLRDRDVRQGGLLDRYDIIVIPDQSVSGILDGNRPGSYPDEYAGGIGQEGLTALRAFVEEGGTLLLLDTASELAIEHLGVPVRNVLDGVGRDRFYVPGSILRLQVDTSHPLGYGLASQTYAYFVQSPAFEPSGEAGVVASWPSSDLLASGWLHGEEMLAGRAALVEVPVGRGRAVLVGFRAQHRGQPHATFKVIFNAIYDAAIRGNR</sequence>
<evidence type="ECO:0000256" key="4">
    <source>
        <dbReference type="ARBA" id="ARBA00022801"/>
    </source>
</evidence>
<keyword evidence="4" id="KW-0378">Hydrolase</keyword>
<dbReference type="SUPFAM" id="SSF53187">
    <property type="entry name" value="Zn-dependent exopeptidases"/>
    <property type="match status" value="1"/>
</dbReference>
<keyword evidence="5" id="KW-0862">Zinc</keyword>
<evidence type="ECO:0000256" key="7">
    <source>
        <dbReference type="SAM" id="Phobius"/>
    </source>
</evidence>
<comment type="cofactor">
    <cofactor evidence="1">
        <name>Zn(2+)</name>
        <dbReference type="ChEBI" id="CHEBI:29105"/>
    </cofactor>
</comment>
<gene>
    <name evidence="9" type="ORF">VLY81_13890</name>
</gene>
<comment type="similarity">
    <text evidence="2">Belongs to the peptidase M14 family.</text>
</comment>
<keyword evidence="7" id="KW-1133">Transmembrane helix</keyword>
<evidence type="ECO:0000256" key="3">
    <source>
        <dbReference type="ARBA" id="ARBA00022670"/>
    </source>
</evidence>
<dbReference type="PANTHER" id="PTHR11705">
    <property type="entry name" value="PROTEASE FAMILY M14 CARBOXYPEPTIDASE A,B"/>
    <property type="match status" value="1"/>
</dbReference>
<proteinExistence type="inferred from homology"/>
<evidence type="ECO:0000313" key="9">
    <source>
        <dbReference type="EMBL" id="WRP14489.1"/>
    </source>
</evidence>
<keyword evidence="3" id="KW-0645">Protease</keyword>
<evidence type="ECO:0000256" key="1">
    <source>
        <dbReference type="ARBA" id="ARBA00001947"/>
    </source>
</evidence>
<dbReference type="Pfam" id="PF00246">
    <property type="entry name" value="Peptidase_M14"/>
    <property type="match status" value="1"/>
</dbReference>
<evidence type="ECO:0000256" key="2">
    <source>
        <dbReference type="ARBA" id="ARBA00005988"/>
    </source>
</evidence>
<protein>
    <submittedName>
        <fullName evidence="9">M14 metallopeptidase family protein</fullName>
    </submittedName>
</protein>
<dbReference type="Proteomes" id="UP001333102">
    <property type="component" value="Chromosome"/>
</dbReference>
<evidence type="ECO:0000313" key="10">
    <source>
        <dbReference type="Proteomes" id="UP001333102"/>
    </source>
</evidence>